<protein>
    <submittedName>
        <fullName evidence="2">Uncharacterized protein</fullName>
    </submittedName>
</protein>
<reference evidence="2 3" key="1">
    <citation type="submission" date="2018-05" db="EMBL/GenBank/DDBJ databases">
        <title>Genomic Encyclopedia of Type Strains, Phase IV (KMG-IV): sequencing the most valuable type-strain genomes for metagenomic binning, comparative biology and taxonomic classification.</title>
        <authorList>
            <person name="Goeker M."/>
        </authorList>
    </citation>
    <scope>NUCLEOTIDE SEQUENCE [LARGE SCALE GENOMIC DNA]</scope>
    <source>
        <strain evidence="2 3">DSM 45480</strain>
    </source>
</reference>
<comment type="caution">
    <text evidence="2">The sequence shown here is derived from an EMBL/GenBank/DDBJ whole genome shotgun (WGS) entry which is preliminary data.</text>
</comment>
<dbReference type="AlphaFoldDB" id="A0A316I6K0"/>
<dbReference type="Proteomes" id="UP000246005">
    <property type="component" value="Unassembled WGS sequence"/>
</dbReference>
<sequence length="177" mass="19091">MSRFEDNLWAELEREHAPTLLESVATQRRARMRRWMGAAAGVVVLGAAAVIAPVYFGGTPPAYAVVDNPDGSVTLTIREVQRFEEATAKLRERGIPAIAVPLRTGCVETGRRLDVPVAAVDFELTRGAPKITITPGRVPAGATVVLATDRTADDTWIVTGGLYANDQRPACLPNRSR</sequence>
<keyword evidence="1" id="KW-0472">Membrane</keyword>
<proteinExistence type="predicted"/>
<keyword evidence="1" id="KW-0812">Transmembrane</keyword>
<feature type="transmembrane region" description="Helical" evidence="1">
    <location>
        <begin position="35"/>
        <end position="56"/>
    </location>
</feature>
<evidence type="ECO:0000313" key="3">
    <source>
        <dbReference type="Proteomes" id="UP000246005"/>
    </source>
</evidence>
<evidence type="ECO:0000256" key="1">
    <source>
        <dbReference type="SAM" id="Phobius"/>
    </source>
</evidence>
<name>A0A316I6K0_9PSEU</name>
<dbReference type="RefSeq" id="WP_109634016.1">
    <property type="nucleotide sequence ID" value="NZ_QGHB01000002.1"/>
</dbReference>
<gene>
    <name evidence="2" type="ORF">C8D88_102398</name>
</gene>
<accession>A0A316I6K0</accession>
<evidence type="ECO:0000313" key="2">
    <source>
        <dbReference type="EMBL" id="PWK89127.1"/>
    </source>
</evidence>
<keyword evidence="1" id="KW-1133">Transmembrane helix</keyword>
<dbReference type="EMBL" id="QGHB01000002">
    <property type="protein sequence ID" value="PWK89127.1"/>
    <property type="molecule type" value="Genomic_DNA"/>
</dbReference>
<organism evidence="2 3">
    <name type="scientific">Lentzea atacamensis</name>
    <dbReference type="NCBI Taxonomy" id="531938"/>
    <lineage>
        <taxon>Bacteria</taxon>
        <taxon>Bacillati</taxon>
        <taxon>Actinomycetota</taxon>
        <taxon>Actinomycetes</taxon>
        <taxon>Pseudonocardiales</taxon>
        <taxon>Pseudonocardiaceae</taxon>
        <taxon>Lentzea</taxon>
    </lineage>
</organism>